<dbReference type="SUPFAM" id="SSF52218">
    <property type="entry name" value="Flavoproteins"/>
    <property type="match status" value="1"/>
</dbReference>
<feature type="domain" description="Flavodoxin-like fold" evidence="3">
    <location>
        <begin position="1"/>
        <end position="136"/>
    </location>
</feature>
<dbReference type="OrthoDB" id="9798454at2"/>
<keyword evidence="5" id="KW-1185">Reference proteome</keyword>
<dbReference type="Pfam" id="PF02525">
    <property type="entry name" value="Flavodoxin_2"/>
    <property type="match status" value="1"/>
</dbReference>
<dbReference type="GO" id="GO:0005829">
    <property type="term" value="C:cytosol"/>
    <property type="evidence" value="ECO:0007669"/>
    <property type="project" value="TreeGrafter"/>
</dbReference>
<dbReference type="GO" id="GO:0003955">
    <property type="term" value="F:NAD(P)H dehydrogenase (quinone) activity"/>
    <property type="evidence" value="ECO:0007669"/>
    <property type="project" value="TreeGrafter"/>
</dbReference>
<proteinExistence type="inferred from homology"/>
<evidence type="ECO:0000256" key="1">
    <source>
        <dbReference type="ARBA" id="ARBA00006252"/>
    </source>
</evidence>
<dbReference type="EMBL" id="RQXV01000003">
    <property type="protein sequence ID" value="RRD00040.1"/>
    <property type="molecule type" value="Genomic_DNA"/>
</dbReference>
<dbReference type="Proteomes" id="UP000267535">
    <property type="component" value="Unassembled WGS sequence"/>
</dbReference>
<accession>A0A3P1SSL9</accession>
<name>A0A3P1SSL9_9GAMM</name>
<gene>
    <name evidence="4" type="ORF">EHS89_07445</name>
</gene>
<evidence type="ECO:0000313" key="4">
    <source>
        <dbReference type="EMBL" id="RRD00040.1"/>
    </source>
</evidence>
<comment type="caution">
    <text evidence="4">The sequence shown here is derived from an EMBL/GenBank/DDBJ whole genome shotgun (WGS) entry which is preliminary data.</text>
</comment>
<organism evidence="4 5">
    <name type="scientific">Amphritea balenae</name>
    <dbReference type="NCBI Taxonomy" id="452629"/>
    <lineage>
        <taxon>Bacteria</taxon>
        <taxon>Pseudomonadati</taxon>
        <taxon>Pseudomonadota</taxon>
        <taxon>Gammaproteobacteria</taxon>
        <taxon>Oceanospirillales</taxon>
        <taxon>Oceanospirillaceae</taxon>
        <taxon>Amphritea</taxon>
    </lineage>
</organism>
<dbReference type="InterPro" id="IPR003680">
    <property type="entry name" value="Flavodoxin_fold"/>
</dbReference>
<dbReference type="PANTHER" id="PTHR10204">
    <property type="entry name" value="NAD P H OXIDOREDUCTASE-RELATED"/>
    <property type="match status" value="1"/>
</dbReference>
<keyword evidence="2" id="KW-0560">Oxidoreductase</keyword>
<dbReference type="Gene3D" id="3.40.50.360">
    <property type="match status" value="1"/>
</dbReference>
<comment type="similarity">
    <text evidence="1">Belongs to the NAD(P)H dehydrogenase (quinone) family.</text>
</comment>
<protein>
    <submittedName>
        <fullName evidence="4">Flavodoxin family protein</fullName>
    </submittedName>
</protein>
<reference evidence="4 5" key="1">
    <citation type="submission" date="2018-11" db="EMBL/GenBank/DDBJ databases">
        <title>The draft genome sequence of Amphritea balenae JAMM 1525T.</title>
        <authorList>
            <person name="Fang Z."/>
            <person name="Zhang Y."/>
            <person name="Han X."/>
        </authorList>
    </citation>
    <scope>NUCLEOTIDE SEQUENCE [LARGE SCALE GENOMIC DNA]</scope>
    <source>
        <strain evidence="4 5">JAMM 1525</strain>
    </source>
</reference>
<sequence>MNCLVVLAHPLENSLCKYLANKTINHLKNKGYQVTVKDLYSEGFNPVLSKPERESYYREQFDENQVKSDIEQLKQAESLVLIFPTWWFGFPAILKGWFDRVWAPGHAYDHASDYGPIKQRLDNLKEMKVVTTLGSPWWVDTFILRKPIKKVLKLALLGACTTNCKFKMLSLYKSEKLNKEKIDNFVGKIESKF</sequence>
<dbReference type="AlphaFoldDB" id="A0A3P1SSL9"/>
<evidence type="ECO:0000256" key="2">
    <source>
        <dbReference type="ARBA" id="ARBA00023002"/>
    </source>
</evidence>
<dbReference type="InterPro" id="IPR029039">
    <property type="entry name" value="Flavoprotein-like_sf"/>
</dbReference>
<dbReference type="InterPro" id="IPR051545">
    <property type="entry name" value="NAD(P)H_dehydrogenase_qn"/>
</dbReference>
<dbReference type="RefSeq" id="WP_124925510.1">
    <property type="nucleotide sequence ID" value="NZ_BMOH01000005.1"/>
</dbReference>
<evidence type="ECO:0000313" key="5">
    <source>
        <dbReference type="Proteomes" id="UP000267535"/>
    </source>
</evidence>
<evidence type="ECO:0000259" key="3">
    <source>
        <dbReference type="Pfam" id="PF02525"/>
    </source>
</evidence>
<dbReference type="PANTHER" id="PTHR10204:SF34">
    <property type="entry name" value="NAD(P)H DEHYDROGENASE [QUINONE] 1 ISOFORM 1"/>
    <property type="match status" value="1"/>
</dbReference>